<evidence type="ECO:0000313" key="2">
    <source>
        <dbReference type="EMBL" id="KAK4100509.1"/>
    </source>
</evidence>
<dbReference type="Gene3D" id="2.170.270.10">
    <property type="entry name" value="SET domain"/>
    <property type="match status" value="1"/>
</dbReference>
<dbReference type="Proteomes" id="UP001305647">
    <property type="component" value="Unassembled WGS sequence"/>
</dbReference>
<sequence length="237" mass="25206">MGGRPGHQPSATPPLPLNWPSHVPYLTAPAYSPHLTPAHLRALRTRPADPSDPLPAIPRDLKPGPCASVLITPITDPSHPAHGQAGLFATCDLAPGELILPYLGEIHIGTAPFGSGGSEEGYNYAQSDYDLWLGREADLAVDAARMGNEARFVNDYRGVPGRGGRKANAEFRVVWDARTAEICMAVFVLPAGKRAVGRARVVGITRGEEVLVSYGRGFWQGRREADGQDVDGEGGAS</sequence>
<reference evidence="2" key="2">
    <citation type="submission" date="2023-05" db="EMBL/GenBank/DDBJ databases">
        <authorList>
            <consortium name="Lawrence Berkeley National Laboratory"/>
            <person name="Steindorff A."/>
            <person name="Hensen N."/>
            <person name="Bonometti L."/>
            <person name="Westerberg I."/>
            <person name="Brannstrom I.O."/>
            <person name="Guillou S."/>
            <person name="Cros-Aarteil S."/>
            <person name="Calhoun S."/>
            <person name="Haridas S."/>
            <person name="Kuo A."/>
            <person name="Mondo S."/>
            <person name="Pangilinan J."/>
            <person name="Riley R."/>
            <person name="Labutti K."/>
            <person name="Andreopoulos B."/>
            <person name="Lipzen A."/>
            <person name="Chen C."/>
            <person name="Yanf M."/>
            <person name="Daum C."/>
            <person name="Ng V."/>
            <person name="Clum A."/>
            <person name="Ohm R."/>
            <person name="Martin F."/>
            <person name="Silar P."/>
            <person name="Natvig D."/>
            <person name="Lalanne C."/>
            <person name="Gautier V."/>
            <person name="Ament-Velasquez S.L."/>
            <person name="Kruys A."/>
            <person name="Hutchinson M.I."/>
            <person name="Powell A.J."/>
            <person name="Barry K."/>
            <person name="Miller A.N."/>
            <person name="Grigoriev I.V."/>
            <person name="Debuchy R."/>
            <person name="Gladieux P."/>
            <person name="Thoren M.H."/>
            <person name="Johannesson H."/>
        </authorList>
    </citation>
    <scope>NUCLEOTIDE SEQUENCE</scope>
    <source>
        <strain evidence="2">CBS 757.83</strain>
    </source>
</reference>
<dbReference type="InterPro" id="IPR001214">
    <property type="entry name" value="SET_dom"/>
</dbReference>
<reference evidence="2" key="1">
    <citation type="journal article" date="2023" name="Mol. Phylogenet. Evol.">
        <title>Genome-scale phylogeny and comparative genomics of the fungal order Sordariales.</title>
        <authorList>
            <person name="Hensen N."/>
            <person name="Bonometti L."/>
            <person name="Westerberg I."/>
            <person name="Brannstrom I.O."/>
            <person name="Guillou S."/>
            <person name="Cros-Aarteil S."/>
            <person name="Calhoun S."/>
            <person name="Haridas S."/>
            <person name="Kuo A."/>
            <person name="Mondo S."/>
            <person name="Pangilinan J."/>
            <person name="Riley R."/>
            <person name="LaButti K."/>
            <person name="Andreopoulos B."/>
            <person name="Lipzen A."/>
            <person name="Chen C."/>
            <person name="Yan M."/>
            <person name="Daum C."/>
            <person name="Ng V."/>
            <person name="Clum A."/>
            <person name="Steindorff A."/>
            <person name="Ohm R.A."/>
            <person name="Martin F."/>
            <person name="Silar P."/>
            <person name="Natvig D.O."/>
            <person name="Lalanne C."/>
            <person name="Gautier V."/>
            <person name="Ament-Velasquez S.L."/>
            <person name="Kruys A."/>
            <person name="Hutchinson M.I."/>
            <person name="Powell A.J."/>
            <person name="Barry K."/>
            <person name="Miller A.N."/>
            <person name="Grigoriev I.V."/>
            <person name="Debuchy R."/>
            <person name="Gladieux P."/>
            <person name="Hiltunen Thoren M."/>
            <person name="Johannesson H."/>
        </authorList>
    </citation>
    <scope>NUCLEOTIDE SEQUENCE</scope>
    <source>
        <strain evidence="2">CBS 757.83</strain>
    </source>
</reference>
<dbReference type="PROSITE" id="PS50280">
    <property type="entry name" value="SET"/>
    <property type="match status" value="1"/>
</dbReference>
<dbReference type="EMBL" id="MU863640">
    <property type="protein sequence ID" value="KAK4100509.1"/>
    <property type="molecule type" value="Genomic_DNA"/>
</dbReference>
<evidence type="ECO:0000259" key="1">
    <source>
        <dbReference type="PROSITE" id="PS50280"/>
    </source>
</evidence>
<dbReference type="AlphaFoldDB" id="A0AAN6PYW1"/>
<dbReference type="Pfam" id="PF00856">
    <property type="entry name" value="SET"/>
    <property type="match status" value="1"/>
</dbReference>
<accession>A0AAN6PYW1</accession>
<organism evidence="2 3">
    <name type="scientific">Parathielavia hyrcaniae</name>
    <dbReference type="NCBI Taxonomy" id="113614"/>
    <lineage>
        <taxon>Eukaryota</taxon>
        <taxon>Fungi</taxon>
        <taxon>Dikarya</taxon>
        <taxon>Ascomycota</taxon>
        <taxon>Pezizomycotina</taxon>
        <taxon>Sordariomycetes</taxon>
        <taxon>Sordariomycetidae</taxon>
        <taxon>Sordariales</taxon>
        <taxon>Chaetomiaceae</taxon>
        <taxon>Parathielavia</taxon>
    </lineage>
</organism>
<proteinExistence type="predicted"/>
<name>A0AAN6PYW1_9PEZI</name>
<dbReference type="InterPro" id="IPR046341">
    <property type="entry name" value="SET_dom_sf"/>
</dbReference>
<evidence type="ECO:0000313" key="3">
    <source>
        <dbReference type="Proteomes" id="UP001305647"/>
    </source>
</evidence>
<keyword evidence="3" id="KW-1185">Reference proteome</keyword>
<dbReference type="SUPFAM" id="SSF82199">
    <property type="entry name" value="SET domain"/>
    <property type="match status" value="1"/>
</dbReference>
<gene>
    <name evidence="2" type="ORF">N658DRAFT_473003</name>
</gene>
<feature type="domain" description="SET" evidence="1">
    <location>
        <begin position="65"/>
        <end position="215"/>
    </location>
</feature>
<protein>
    <recommendedName>
        <fullName evidence="1">SET domain-containing protein</fullName>
    </recommendedName>
</protein>
<comment type="caution">
    <text evidence="2">The sequence shown here is derived from an EMBL/GenBank/DDBJ whole genome shotgun (WGS) entry which is preliminary data.</text>
</comment>